<dbReference type="Proteomes" id="UP000031443">
    <property type="component" value="Unassembled WGS sequence"/>
</dbReference>
<name>M7BCL3_CHEMY</name>
<gene>
    <name evidence="3" type="ORF">UY3_07142</name>
</gene>
<feature type="compositionally biased region" description="Polar residues" evidence="1">
    <location>
        <begin position="78"/>
        <end position="90"/>
    </location>
</feature>
<feature type="region of interest" description="Disordered" evidence="1">
    <location>
        <begin position="59"/>
        <end position="123"/>
    </location>
</feature>
<evidence type="ECO:0000256" key="1">
    <source>
        <dbReference type="SAM" id="MobiDB-lite"/>
    </source>
</evidence>
<dbReference type="STRING" id="8469.M7BCL3"/>
<proteinExistence type="predicted"/>
<evidence type="ECO:0000313" key="3">
    <source>
        <dbReference type="EMBL" id="EMP35696.1"/>
    </source>
</evidence>
<protein>
    <submittedName>
        <fullName evidence="3">Protein PML</fullName>
    </submittedName>
</protein>
<dbReference type="Pfam" id="PF12126">
    <property type="entry name" value="PML_CC"/>
    <property type="match status" value="1"/>
</dbReference>
<sequence length="123" mass="14042">MHLYASDQEVMDMHPFIKGSLEKLMKLQPLVMGASVQSGAFAEYKAKLQALFERVTGERDTEHSLFEQQLSPPDLDTFTDNENSTQQQAEFSLPECSPPPEPYIPEDMGHHKNQPQFPYFVPQ</sequence>
<reference evidence="4" key="1">
    <citation type="journal article" date="2013" name="Nat. Genet.">
        <title>The draft genomes of soft-shell turtle and green sea turtle yield insights into the development and evolution of the turtle-specific body plan.</title>
        <authorList>
            <person name="Wang Z."/>
            <person name="Pascual-Anaya J."/>
            <person name="Zadissa A."/>
            <person name="Li W."/>
            <person name="Niimura Y."/>
            <person name="Huang Z."/>
            <person name="Li C."/>
            <person name="White S."/>
            <person name="Xiong Z."/>
            <person name="Fang D."/>
            <person name="Wang B."/>
            <person name="Ming Y."/>
            <person name="Chen Y."/>
            <person name="Zheng Y."/>
            <person name="Kuraku S."/>
            <person name="Pignatelli M."/>
            <person name="Herrero J."/>
            <person name="Beal K."/>
            <person name="Nozawa M."/>
            <person name="Li Q."/>
            <person name="Wang J."/>
            <person name="Zhang H."/>
            <person name="Yu L."/>
            <person name="Shigenobu S."/>
            <person name="Wang J."/>
            <person name="Liu J."/>
            <person name="Flicek P."/>
            <person name="Searle S."/>
            <person name="Wang J."/>
            <person name="Kuratani S."/>
            <person name="Yin Y."/>
            <person name="Aken B."/>
            <person name="Zhang G."/>
            <person name="Irie N."/>
        </authorList>
    </citation>
    <scope>NUCLEOTIDE SEQUENCE [LARGE SCALE GENOMIC DNA]</scope>
</reference>
<keyword evidence="4" id="KW-1185">Reference proteome</keyword>
<dbReference type="InterPro" id="IPR021978">
    <property type="entry name" value="PML-like_CC"/>
</dbReference>
<dbReference type="EMBL" id="KB527801">
    <property type="protein sequence ID" value="EMP35696.1"/>
    <property type="molecule type" value="Genomic_DNA"/>
</dbReference>
<dbReference type="AlphaFoldDB" id="M7BCL3"/>
<organism evidence="3 4">
    <name type="scientific">Chelonia mydas</name>
    <name type="common">Green sea-turtle</name>
    <name type="synonym">Chelonia agassizi</name>
    <dbReference type="NCBI Taxonomy" id="8469"/>
    <lineage>
        <taxon>Eukaryota</taxon>
        <taxon>Metazoa</taxon>
        <taxon>Chordata</taxon>
        <taxon>Craniata</taxon>
        <taxon>Vertebrata</taxon>
        <taxon>Euteleostomi</taxon>
        <taxon>Archelosauria</taxon>
        <taxon>Testudinata</taxon>
        <taxon>Testudines</taxon>
        <taxon>Cryptodira</taxon>
        <taxon>Durocryptodira</taxon>
        <taxon>Americhelydia</taxon>
        <taxon>Chelonioidea</taxon>
        <taxon>Cheloniidae</taxon>
        <taxon>Chelonia</taxon>
    </lineage>
</organism>
<accession>M7BCL3</accession>
<evidence type="ECO:0000313" key="4">
    <source>
        <dbReference type="Proteomes" id="UP000031443"/>
    </source>
</evidence>
<feature type="domain" description="PML-like coiled-coil" evidence="2">
    <location>
        <begin position="1"/>
        <end position="86"/>
    </location>
</feature>
<evidence type="ECO:0000259" key="2">
    <source>
        <dbReference type="Pfam" id="PF12126"/>
    </source>
</evidence>